<dbReference type="EMBL" id="SSTE01021884">
    <property type="protein sequence ID" value="KAA0031989.1"/>
    <property type="molecule type" value="Genomic_DNA"/>
</dbReference>
<dbReference type="PANTHER" id="PTHR15503:SF45">
    <property type="entry name" value="RNA-DIRECTED DNA POLYMERASE HOMOLOG"/>
    <property type="match status" value="1"/>
</dbReference>
<dbReference type="OrthoDB" id="786726at2759"/>
<dbReference type="InterPro" id="IPR043128">
    <property type="entry name" value="Rev_trsase/Diguanyl_cyclase"/>
</dbReference>
<evidence type="ECO:0000313" key="3">
    <source>
        <dbReference type="Proteomes" id="UP000321393"/>
    </source>
</evidence>
<dbReference type="InterPro" id="IPR032567">
    <property type="entry name" value="RTL1-rel"/>
</dbReference>
<dbReference type="SUPFAM" id="SSF56672">
    <property type="entry name" value="DNA/RNA polymerases"/>
    <property type="match status" value="1"/>
</dbReference>
<gene>
    <name evidence="2" type="ORF">E5676_scaffold96G00770</name>
    <name evidence="1" type="ORF">E6C27_scaffold134G00800</name>
</gene>
<reference evidence="3 4" key="1">
    <citation type="submission" date="2019-08" db="EMBL/GenBank/DDBJ databases">
        <title>Draft genome sequences of two oriental melons (Cucumis melo L. var makuwa).</title>
        <authorList>
            <person name="Kwon S.-Y."/>
        </authorList>
    </citation>
    <scope>NUCLEOTIDE SEQUENCE [LARGE SCALE GENOMIC DNA]</scope>
    <source>
        <strain evidence="4">cv. Chang Bougi</strain>
        <strain evidence="3">cv. SW 3</strain>
        <tissue evidence="2">Leaf</tissue>
    </source>
</reference>
<dbReference type="Proteomes" id="UP000321393">
    <property type="component" value="Unassembled WGS sequence"/>
</dbReference>
<protein>
    <submittedName>
        <fullName evidence="1 2">Retrotransposon protein</fullName>
    </submittedName>
</protein>
<proteinExistence type="predicted"/>
<sequence>MTNVLAIGSTNGVHALDEVSSNPHSSMERRAEEGLGHLPQKIDKRSIIERLKAFQVKLAMFLLPEGAKHWWTLHAARVGKKVQGDMAIIEYEKRFIELAKYALVFVTDEVDKCKRFEEGMRTEIRAPVTANMDWSNLSKMVKVAMRVEKRMVDDKKNKVLSKCGSSRQPTNCFTIGQSALPTSVAMKVDLCLFELDELNVMLRVNFLTKYHAIFDYSNKEVVLRDPKKIEIKFEADKRVERIIFVLKARKLMKNEHVSYLAHVINTLAPRNDPSKVPIVCEYMDVFPKELSGLLPQREIKFTIEIVQGTTPISQTPYRMALGELKELKNQLKELIEKDYIQPRTSPWRAPILFEEKEDGSIRLCIDYRQLNKVTMKNKYPLPRIENLFDQLK</sequence>
<evidence type="ECO:0000313" key="1">
    <source>
        <dbReference type="EMBL" id="KAA0031989.1"/>
    </source>
</evidence>
<dbReference type="Proteomes" id="UP000321947">
    <property type="component" value="Unassembled WGS sequence"/>
</dbReference>
<name>A0A5D3D2P1_CUCMM</name>
<dbReference type="Gene3D" id="3.10.10.10">
    <property type="entry name" value="HIV Type 1 Reverse Transcriptase, subunit A, domain 1"/>
    <property type="match status" value="1"/>
</dbReference>
<organism evidence="2 4">
    <name type="scientific">Cucumis melo var. makuwa</name>
    <name type="common">Oriental melon</name>
    <dbReference type="NCBI Taxonomy" id="1194695"/>
    <lineage>
        <taxon>Eukaryota</taxon>
        <taxon>Viridiplantae</taxon>
        <taxon>Streptophyta</taxon>
        <taxon>Embryophyta</taxon>
        <taxon>Tracheophyta</taxon>
        <taxon>Spermatophyta</taxon>
        <taxon>Magnoliopsida</taxon>
        <taxon>eudicotyledons</taxon>
        <taxon>Gunneridae</taxon>
        <taxon>Pentapetalae</taxon>
        <taxon>rosids</taxon>
        <taxon>fabids</taxon>
        <taxon>Cucurbitales</taxon>
        <taxon>Cucurbitaceae</taxon>
        <taxon>Benincaseae</taxon>
        <taxon>Cucumis</taxon>
    </lineage>
</organism>
<accession>A0A5D3D2P1</accession>
<evidence type="ECO:0000313" key="4">
    <source>
        <dbReference type="Proteomes" id="UP000321947"/>
    </source>
</evidence>
<dbReference type="Gene3D" id="3.30.70.270">
    <property type="match status" value="1"/>
</dbReference>
<dbReference type="EMBL" id="SSTD01008275">
    <property type="protein sequence ID" value="TYK16809.1"/>
    <property type="molecule type" value="Genomic_DNA"/>
</dbReference>
<evidence type="ECO:0000313" key="2">
    <source>
        <dbReference type="EMBL" id="TYK16809.1"/>
    </source>
</evidence>
<dbReference type="STRING" id="1194695.A0A5D3D2P1"/>
<dbReference type="PANTHER" id="PTHR15503">
    <property type="entry name" value="LDOC1 RELATED"/>
    <property type="match status" value="1"/>
</dbReference>
<dbReference type="InterPro" id="IPR043502">
    <property type="entry name" value="DNA/RNA_pol_sf"/>
</dbReference>
<dbReference type="AlphaFoldDB" id="A0A5D3D2P1"/>
<comment type="caution">
    <text evidence="2">The sequence shown here is derived from an EMBL/GenBank/DDBJ whole genome shotgun (WGS) entry which is preliminary data.</text>
</comment>